<keyword evidence="6 7" id="KW-0949">S-adenosyl-L-methionine</keyword>
<dbReference type="Gene3D" id="3.40.50.150">
    <property type="entry name" value="Vaccinia Virus protein VP39"/>
    <property type="match status" value="1"/>
</dbReference>
<reference evidence="8" key="1">
    <citation type="journal article" date="2014" name="Int. J. Syst. Evol. Microbiol.">
        <title>Complete genome sequence of Corynebacterium casei LMG S-19264T (=DSM 44701T), isolated from a smear-ripened cheese.</title>
        <authorList>
            <consortium name="US DOE Joint Genome Institute (JGI-PGF)"/>
            <person name="Walter F."/>
            <person name="Albersmeier A."/>
            <person name="Kalinowski J."/>
            <person name="Ruckert C."/>
        </authorList>
    </citation>
    <scope>NUCLEOTIDE SEQUENCE</scope>
    <source>
        <strain evidence="8">NBRC 108769</strain>
    </source>
</reference>
<keyword evidence="5 7" id="KW-0808">Transferase</keyword>
<dbReference type="InterPro" id="IPR000682">
    <property type="entry name" value="PCMT"/>
</dbReference>
<evidence type="ECO:0000256" key="1">
    <source>
        <dbReference type="ARBA" id="ARBA00004496"/>
    </source>
</evidence>
<protein>
    <recommendedName>
        <fullName evidence="7">Protein-L-isoaspartate O-methyltransferase</fullName>
        <ecNumber evidence="7">2.1.1.77</ecNumber>
    </recommendedName>
    <alternativeName>
        <fullName evidence="7">L-isoaspartyl protein carboxyl methyltransferase</fullName>
    </alternativeName>
    <alternativeName>
        <fullName evidence="7">Protein L-isoaspartyl methyltransferase</fullName>
    </alternativeName>
    <alternativeName>
        <fullName evidence="7">Protein-beta-aspartate methyltransferase</fullName>
        <shortName evidence="7">PIMT</shortName>
    </alternativeName>
</protein>
<evidence type="ECO:0000256" key="3">
    <source>
        <dbReference type="ARBA" id="ARBA00022490"/>
    </source>
</evidence>
<evidence type="ECO:0000256" key="2">
    <source>
        <dbReference type="ARBA" id="ARBA00005369"/>
    </source>
</evidence>
<dbReference type="CDD" id="cd02440">
    <property type="entry name" value="AdoMet_MTases"/>
    <property type="match status" value="1"/>
</dbReference>
<feature type="active site" evidence="7">
    <location>
        <position position="55"/>
    </location>
</feature>
<dbReference type="EC" id="2.1.1.77" evidence="7"/>
<evidence type="ECO:0000256" key="7">
    <source>
        <dbReference type="HAMAP-Rule" id="MF_00090"/>
    </source>
</evidence>
<reference evidence="8" key="2">
    <citation type="submission" date="2023-01" db="EMBL/GenBank/DDBJ databases">
        <title>Draft genome sequence of Portibacter lacus strain NBRC 108769.</title>
        <authorList>
            <person name="Sun Q."/>
            <person name="Mori K."/>
        </authorList>
    </citation>
    <scope>NUCLEOTIDE SEQUENCE</scope>
    <source>
        <strain evidence="8">NBRC 108769</strain>
    </source>
</reference>
<dbReference type="Proteomes" id="UP001156666">
    <property type="component" value="Unassembled WGS sequence"/>
</dbReference>
<keyword evidence="4 7" id="KW-0489">Methyltransferase</keyword>
<dbReference type="SUPFAM" id="SSF53335">
    <property type="entry name" value="S-adenosyl-L-methionine-dependent methyltransferases"/>
    <property type="match status" value="1"/>
</dbReference>
<dbReference type="PANTHER" id="PTHR11579:SF0">
    <property type="entry name" value="PROTEIN-L-ISOASPARTATE(D-ASPARTATE) O-METHYLTRANSFERASE"/>
    <property type="match status" value="1"/>
</dbReference>
<dbReference type="InterPro" id="IPR029063">
    <property type="entry name" value="SAM-dependent_MTases_sf"/>
</dbReference>
<dbReference type="NCBIfam" id="TIGR00080">
    <property type="entry name" value="pimt"/>
    <property type="match status" value="1"/>
</dbReference>
<evidence type="ECO:0000256" key="5">
    <source>
        <dbReference type="ARBA" id="ARBA00022679"/>
    </source>
</evidence>
<sequence>MRMKLVGELRQRGIADQDVLHAMGEIPRHFFLDKAFEEWAYKDVPFPIESDQTISQPYTVAFQSSLLRVKKGDKILEVGTGSGYQASVLAEMGAKVYSIERQQKLYQITTKFLPSIGYGNIRLLLGDGYMGSERFAPFDKILVTAGATYVPDTLIQQLKIGGVLVIPVGDKVQKMLRITKVSKDEVKTENFGDFRFVPFLKGIN</sequence>
<dbReference type="GO" id="GO:0032259">
    <property type="term" value="P:methylation"/>
    <property type="evidence" value="ECO:0007669"/>
    <property type="project" value="UniProtKB-KW"/>
</dbReference>
<dbReference type="Pfam" id="PF01135">
    <property type="entry name" value="PCMT"/>
    <property type="match status" value="1"/>
</dbReference>
<dbReference type="PANTHER" id="PTHR11579">
    <property type="entry name" value="PROTEIN-L-ISOASPARTATE O-METHYLTRANSFERASE"/>
    <property type="match status" value="1"/>
</dbReference>
<dbReference type="NCBIfam" id="NF001453">
    <property type="entry name" value="PRK00312.1"/>
    <property type="match status" value="1"/>
</dbReference>
<name>A0AA37SPW1_9BACT</name>
<comment type="function">
    <text evidence="7">Catalyzes the methyl esterification of L-isoaspartyl residues in peptides and proteins that result from spontaneous decomposition of normal L-aspartyl and L-asparaginyl residues. It plays a role in the repair and/or degradation of damaged proteins.</text>
</comment>
<comment type="catalytic activity">
    <reaction evidence="7">
        <text>[protein]-L-isoaspartate + S-adenosyl-L-methionine = [protein]-L-isoaspartate alpha-methyl ester + S-adenosyl-L-homocysteine</text>
        <dbReference type="Rhea" id="RHEA:12705"/>
        <dbReference type="Rhea" id="RHEA-COMP:12143"/>
        <dbReference type="Rhea" id="RHEA-COMP:12144"/>
        <dbReference type="ChEBI" id="CHEBI:57856"/>
        <dbReference type="ChEBI" id="CHEBI:59789"/>
        <dbReference type="ChEBI" id="CHEBI:90596"/>
        <dbReference type="ChEBI" id="CHEBI:90598"/>
        <dbReference type="EC" id="2.1.1.77"/>
    </reaction>
</comment>
<dbReference type="EMBL" id="BSOH01000021">
    <property type="protein sequence ID" value="GLR18646.1"/>
    <property type="molecule type" value="Genomic_DNA"/>
</dbReference>
<evidence type="ECO:0000256" key="6">
    <source>
        <dbReference type="ARBA" id="ARBA00022691"/>
    </source>
</evidence>
<accession>A0AA37SPW1</accession>
<evidence type="ECO:0000313" key="8">
    <source>
        <dbReference type="EMBL" id="GLR18646.1"/>
    </source>
</evidence>
<comment type="similarity">
    <text evidence="2 7">Belongs to the methyltransferase superfamily. L-isoaspartyl/D-aspartyl protein methyltransferase family.</text>
</comment>
<keyword evidence="3 7" id="KW-0963">Cytoplasm</keyword>
<organism evidence="8 9">
    <name type="scientific">Portibacter lacus</name>
    <dbReference type="NCBI Taxonomy" id="1099794"/>
    <lineage>
        <taxon>Bacteria</taxon>
        <taxon>Pseudomonadati</taxon>
        <taxon>Bacteroidota</taxon>
        <taxon>Saprospiria</taxon>
        <taxon>Saprospirales</taxon>
        <taxon>Haliscomenobacteraceae</taxon>
        <taxon>Portibacter</taxon>
    </lineage>
</organism>
<comment type="caution">
    <text evidence="8">The sequence shown here is derived from an EMBL/GenBank/DDBJ whole genome shotgun (WGS) entry which is preliminary data.</text>
</comment>
<dbReference type="GO" id="GO:0004719">
    <property type="term" value="F:protein-L-isoaspartate (D-aspartate) O-methyltransferase activity"/>
    <property type="evidence" value="ECO:0007669"/>
    <property type="project" value="UniProtKB-UniRule"/>
</dbReference>
<keyword evidence="9" id="KW-1185">Reference proteome</keyword>
<dbReference type="FunFam" id="3.40.50.150:FF:000010">
    <property type="entry name" value="Protein-L-isoaspartate O-methyltransferase"/>
    <property type="match status" value="1"/>
</dbReference>
<dbReference type="GO" id="GO:0030091">
    <property type="term" value="P:protein repair"/>
    <property type="evidence" value="ECO:0007669"/>
    <property type="project" value="UniProtKB-UniRule"/>
</dbReference>
<dbReference type="AlphaFoldDB" id="A0AA37SPW1"/>
<evidence type="ECO:0000313" key="9">
    <source>
        <dbReference type="Proteomes" id="UP001156666"/>
    </source>
</evidence>
<evidence type="ECO:0000256" key="4">
    <source>
        <dbReference type="ARBA" id="ARBA00022603"/>
    </source>
</evidence>
<dbReference type="GO" id="GO:0005737">
    <property type="term" value="C:cytoplasm"/>
    <property type="evidence" value="ECO:0007669"/>
    <property type="project" value="UniProtKB-SubCell"/>
</dbReference>
<proteinExistence type="inferred from homology"/>
<comment type="subcellular location">
    <subcellularLocation>
        <location evidence="1 7">Cytoplasm</location>
    </subcellularLocation>
</comment>
<gene>
    <name evidence="7 8" type="primary">pcm</name>
    <name evidence="8" type="ORF">GCM10007940_32620</name>
</gene>
<dbReference type="HAMAP" id="MF_00090">
    <property type="entry name" value="PIMT"/>
    <property type="match status" value="1"/>
</dbReference>